<comment type="caution">
    <text evidence="1">The sequence shown here is derived from an EMBL/GenBank/DDBJ whole genome shotgun (WGS) entry which is preliminary data.</text>
</comment>
<sequence length="245" mass="26502">MPDQPRVTRDAPAREEHGLFTPAFWEAVVTHRLEREGRAVMRAVTLLQDRTGWNDEEIGVHLGCRPDSIARQPRHEALRRLRFSADYLAWLRELAGVMGDPQVTRFQRDIVRCARELHGGAGGGDAADRLRACQIAFRQTEGVAWPAEDYLRCGEVRRAFEVAALSLPADAPAHAAAARAAAASAPLASLRPHVHPARVQAAYRSDAATTLGVSVRDAIRGHVGGGCPVCAAAAPHLATELKIPA</sequence>
<proteinExistence type="predicted"/>
<evidence type="ECO:0000313" key="2">
    <source>
        <dbReference type="Proteomes" id="UP000585272"/>
    </source>
</evidence>
<keyword evidence="2" id="KW-1185">Reference proteome</keyword>
<name>A0A840IF28_9ACTN</name>
<dbReference type="Proteomes" id="UP000585272">
    <property type="component" value="Unassembled WGS sequence"/>
</dbReference>
<evidence type="ECO:0000313" key="1">
    <source>
        <dbReference type="EMBL" id="MBB4662803.1"/>
    </source>
</evidence>
<dbReference type="AlphaFoldDB" id="A0A840IF28"/>
<reference evidence="1 2" key="1">
    <citation type="submission" date="2020-08" db="EMBL/GenBank/DDBJ databases">
        <title>Genomic Encyclopedia of Archaeal and Bacterial Type Strains, Phase II (KMG-II): from individual species to whole genera.</title>
        <authorList>
            <person name="Goeker M."/>
        </authorList>
    </citation>
    <scope>NUCLEOTIDE SEQUENCE [LARGE SCALE GENOMIC DNA]</scope>
    <source>
        <strain evidence="1 2">DSM 23288</strain>
    </source>
</reference>
<dbReference type="EMBL" id="JACHNU010000002">
    <property type="protein sequence ID" value="MBB4662803.1"/>
    <property type="molecule type" value="Genomic_DNA"/>
</dbReference>
<gene>
    <name evidence="1" type="ORF">BDZ31_002389</name>
</gene>
<accession>A0A840IF28</accession>
<organism evidence="1 2">
    <name type="scientific">Conexibacter arvalis</name>
    <dbReference type="NCBI Taxonomy" id="912552"/>
    <lineage>
        <taxon>Bacteria</taxon>
        <taxon>Bacillati</taxon>
        <taxon>Actinomycetota</taxon>
        <taxon>Thermoleophilia</taxon>
        <taxon>Solirubrobacterales</taxon>
        <taxon>Conexibacteraceae</taxon>
        <taxon>Conexibacter</taxon>
    </lineage>
</organism>
<protein>
    <submittedName>
        <fullName evidence="1">Uncharacterized protein</fullName>
    </submittedName>
</protein>